<dbReference type="EMBL" id="WEGJ01000001">
    <property type="protein sequence ID" value="MQY10481.1"/>
    <property type="molecule type" value="Genomic_DNA"/>
</dbReference>
<dbReference type="Proteomes" id="UP000466345">
    <property type="component" value="Unassembled WGS sequence"/>
</dbReference>
<sequence length="207" mass="22154">MDSRDWDDRYAAADLVWGGTPNRWVAQETGELPLGRALDVAAGEGRNSIWLADRGWRVTAVDFSAVALDRGRKLAAAQAPQAAGRITWVCEDVLAYTPEKEAYDLVVLCYLQLPAAERATVLRAAAAGLAPGGSLLVVGHDTTNLTEGTGGPQDARVLFTPADVLDDLAQARLDTVRADQVRRPVERADGTTADAIDALVLLRRPPV</sequence>
<dbReference type="Pfam" id="PF13649">
    <property type="entry name" value="Methyltransf_25"/>
    <property type="match status" value="1"/>
</dbReference>
<proteinExistence type="predicted"/>
<dbReference type="Gene3D" id="3.40.50.150">
    <property type="entry name" value="Vaccinia Virus protein VP39"/>
    <property type="match status" value="1"/>
</dbReference>
<keyword evidence="4" id="KW-1185">Reference proteome</keyword>
<evidence type="ECO:0000313" key="4">
    <source>
        <dbReference type="Proteomes" id="UP000466345"/>
    </source>
</evidence>
<feature type="domain" description="Methyltransferase" evidence="2">
    <location>
        <begin position="38"/>
        <end position="133"/>
    </location>
</feature>
<evidence type="ECO:0000259" key="2">
    <source>
        <dbReference type="Pfam" id="PF13649"/>
    </source>
</evidence>
<dbReference type="OrthoDB" id="9786503at2"/>
<dbReference type="InterPro" id="IPR041698">
    <property type="entry name" value="Methyltransf_25"/>
</dbReference>
<comment type="caution">
    <text evidence="3">The sequence shown here is derived from an EMBL/GenBank/DDBJ whole genome shotgun (WGS) entry which is preliminary data.</text>
</comment>
<dbReference type="AlphaFoldDB" id="A0A7K0CAK0"/>
<protein>
    <recommendedName>
        <fullName evidence="2">Methyltransferase domain-containing protein</fullName>
    </recommendedName>
</protein>
<dbReference type="CDD" id="cd02440">
    <property type="entry name" value="AdoMet_MTases"/>
    <property type="match status" value="1"/>
</dbReference>
<evidence type="ECO:0000256" key="1">
    <source>
        <dbReference type="ARBA" id="ARBA00022679"/>
    </source>
</evidence>
<name>A0A7K0CAK0_9ACTN</name>
<dbReference type="SUPFAM" id="SSF53335">
    <property type="entry name" value="S-adenosyl-L-methionine-dependent methyltransferases"/>
    <property type="match status" value="1"/>
</dbReference>
<dbReference type="GO" id="GO:0017000">
    <property type="term" value="P:antibiotic biosynthetic process"/>
    <property type="evidence" value="ECO:0007669"/>
    <property type="project" value="UniProtKB-ARBA"/>
</dbReference>
<dbReference type="PANTHER" id="PTHR43861">
    <property type="entry name" value="TRANS-ACONITATE 2-METHYLTRANSFERASE-RELATED"/>
    <property type="match status" value="1"/>
</dbReference>
<accession>A0A7K0CAK0</accession>
<dbReference type="InterPro" id="IPR029063">
    <property type="entry name" value="SAM-dependent_MTases_sf"/>
</dbReference>
<dbReference type="RefSeq" id="WP_153449751.1">
    <property type="nucleotide sequence ID" value="NZ_WEGJ01000001.1"/>
</dbReference>
<organism evidence="3 4">
    <name type="scientific">Streptomyces smaragdinus</name>
    <dbReference type="NCBI Taxonomy" id="2585196"/>
    <lineage>
        <taxon>Bacteria</taxon>
        <taxon>Bacillati</taxon>
        <taxon>Actinomycetota</taxon>
        <taxon>Actinomycetes</taxon>
        <taxon>Kitasatosporales</taxon>
        <taxon>Streptomycetaceae</taxon>
        <taxon>Streptomyces</taxon>
    </lineage>
</organism>
<keyword evidence="1" id="KW-0808">Transferase</keyword>
<gene>
    <name evidence="3" type="ORF">SRB5_05890</name>
</gene>
<dbReference type="PANTHER" id="PTHR43861:SF3">
    <property type="entry name" value="PUTATIVE (AFU_ORTHOLOGUE AFUA_2G14390)-RELATED"/>
    <property type="match status" value="1"/>
</dbReference>
<dbReference type="GO" id="GO:0008168">
    <property type="term" value="F:methyltransferase activity"/>
    <property type="evidence" value="ECO:0007669"/>
    <property type="project" value="UniProtKB-ARBA"/>
</dbReference>
<evidence type="ECO:0000313" key="3">
    <source>
        <dbReference type="EMBL" id="MQY10481.1"/>
    </source>
</evidence>
<reference evidence="3 4" key="1">
    <citation type="submission" date="2019-10" db="EMBL/GenBank/DDBJ databases">
        <title>Streptomyces smaragdinus sp. nov. and Streptomyces fabii sp. nov., isolated from the gut of fungus growing-termite Macrotermes natalensis.</title>
        <authorList>
            <person name="Schwitalla J."/>
            <person name="Benndorf R."/>
            <person name="Martin K."/>
            <person name="De Beer W."/>
            <person name="Kaster A.-K."/>
            <person name="Vollmers J."/>
            <person name="Poulsen M."/>
            <person name="Beemelmanns C."/>
        </authorList>
    </citation>
    <scope>NUCLEOTIDE SEQUENCE [LARGE SCALE GENOMIC DNA]</scope>
    <source>
        <strain evidence="3 4">RB5</strain>
    </source>
</reference>